<keyword evidence="2" id="KW-1133">Transmembrane helix</keyword>
<dbReference type="Pfam" id="PF01564">
    <property type="entry name" value="Spermine_synth"/>
    <property type="match status" value="1"/>
</dbReference>
<dbReference type="NCBIfam" id="NF037959">
    <property type="entry name" value="MFS_SpdSyn"/>
    <property type="match status" value="3"/>
</dbReference>
<sequence length="835" mass="92587">MKKIAISFLLLSGIASLSYQLVWVRLLGLSMGSTSASISTVLAAFFLGLAIGSYLAERITRNRIDSLKPYIFLEIIIGVAGLLLLPTLLHLDSFMAMLPSLANNIPFKFAITVLLLAIPTICMGATFPVMASILIRQEKAVASEMGLLYSVNTAGAVLGAALAGFMFIPRWGLDGAVYIAFAINMFIVAVAIFVNRKMALSLTEVAVDVSSQKIEAEPTSDENPALRNLALIILFATGFVSIAAEVGWTKYLSIFTGTTIYGFAAILTVFLTGIAVGSWVIKLFISNMKSPVLWMVTVLILLGSTLLLARVGLTYVPELYKAINQMETINWSKNITKYAVVFAILFLPTFMFGVIFPINLKLYCGNLQGVRSRIGKAYAVNTLASIFGAVLAGFWIIPYYGTDILLVALAVIVLLLPLLFVPVIQQRKFQITMIFIIASISVLNFLLPRIDYKNLINAVQYDDSARRGMKPRYVFLQEGKAGVISMVTYDETTMVLQNNGLKESKINIKDPNDALLIESLLGLIPYFIHENPKSAFVVGFGGGITTQALTYTTLDSIRVVELEPAVIAAGRSIVKGEIPALKDPRVSIEFNDARNTLLIDSKKYDIIVSQPSHPWLARAATVFTKDFFSLVKSRLNEAGVYGQWVNLFHMDATTLKSLFKAFYQVFPHGVTFGDLSTGDFLMFGSKQAVNFDFKKINERLQRNGIRQVMKNHNVTTAKDLFYYFSLSREQALKSAGDVPANTDLNILSEVRLSAIGDTPPKEESPYTFIQSEYTFNVRDYFAVNTEQKIYDLGYYFLTVRSDIVMAKYAAKELFGINPDLSRKLWQKIQEQENKR</sequence>
<feature type="transmembrane region" description="Helical" evidence="2">
    <location>
        <begin position="377"/>
        <end position="398"/>
    </location>
</feature>
<feature type="transmembrane region" description="Helical" evidence="2">
    <location>
        <begin position="109"/>
        <end position="135"/>
    </location>
</feature>
<reference evidence="4" key="1">
    <citation type="submission" date="2018-06" db="EMBL/GenBank/DDBJ databases">
        <authorList>
            <person name="Zhirakovskaya E."/>
        </authorList>
    </citation>
    <scope>NUCLEOTIDE SEQUENCE</scope>
</reference>
<accession>A0A3B0W6A5</accession>
<dbReference type="PROSITE" id="PS50850">
    <property type="entry name" value="MFS"/>
    <property type="match status" value="1"/>
</dbReference>
<dbReference type="PANTHER" id="PTHR43317">
    <property type="entry name" value="THERMOSPERMINE SYNTHASE ACAULIS5"/>
    <property type="match status" value="1"/>
</dbReference>
<organism evidence="4">
    <name type="scientific">hydrothermal vent metagenome</name>
    <dbReference type="NCBI Taxonomy" id="652676"/>
    <lineage>
        <taxon>unclassified sequences</taxon>
        <taxon>metagenomes</taxon>
        <taxon>ecological metagenomes</taxon>
    </lineage>
</organism>
<dbReference type="Gene3D" id="1.20.1250.20">
    <property type="entry name" value="MFS general substrate transporter like domains"/>
    <property type="match status" value="1"/>
</dbReference>
<feature type="transmembrane region" description="Helical" evidence="2">
    <location>
        <begin position="147"/>
        <end position="169"/>
    </location>
</feature>
<keyword evidence="2" id="KW-0472">Membrane</keyword>
<evidence type="ECO:0000259" key="3">
    <source>
        <dbReference type="PROSITE" id="PS50850"/>
    </source>
</evidence>
<gene>
    <name evidence="4" type="ORF">MNBD_GAMMA06-891</name>
</gene>
<feature type="transmembrane region" description="Helical" evidence="2">
    <location>
        <begin position="335"/>
        <end position="356"/>
    </location>
</feature>
<protein>
    <recommendedName>
        <fullName evidence="3">Major facilitator superfamily (MFS) profile domain-containing protein</fullName>
    </recommendedName>
</protein>
<feature type="transmembrane region" description="Helical" evidence="2">
    <location>
        <begin position="36"/>
        <end position="57"/>
    </location>
</feature>
<dbReference type="Gene3D" id="3.40.50.150">
    <property type="entry name" value="Vaccinia Virus protein VP39"/>
    <property type="match status" value="1"/>
</dbReference>
<feature type="transmembrane region" description="Helical" evidence="2">
    <location>
        <begin position="229"/>
        <end position="248"/>
    </location>
</feature>
<feature type="domain" description="Major facilitator superfamily (MFS) profile" evidence="3">
    <location>
        <begin position="1"/>
        <end position="199"/>
    </location>
</feature>
<evidence type="ECO:0000256" key="1">
    <source>
        <dbReference type="ARBA" id="ARBA00023115"/>
    </source>
</evidence>
<dbReference type="SUPFAM" id="SSF103473">
    <property type="entry name" value="MFS general substrate transporter"/>
    <property type="match status" value="1"/>
</dbReference>
<feature type="transmembrane region" description="Helical" evidence="2">
    <location>
        <begin position="69"/>
        <end position="89"/>
    </location>
</feature>
<feature type="transmembrane region" description="Helical" evidence="2">
    <location>
        <begin position="175"/>
        <end position="194"/>
    </location>
</feature>
<dbReference type="GO" id="GO:0022857">
    <property type="term" value="F:transmembrane transporter activity"/>
    <property type="evidence" value="ECO:0007669"/>
    <property type="project" value="InterPro"/>
</dbReference>
<dbReference type="InterPro" id="IPR036259">
    <property type="entry name" value="MFS_trans_sf"/>
</dbReference>
<dbReference type="PANTHER" id="PTHR43317:SF1">
    <property type="entry name" value="THERMOSPERMINE SYNTHASE ACAULIS5"/>
    <property type="match status" value="1"/>
</dbReference>
<evidence type="ECO:0000256" key="2">
    <source>
        <dbReference type="SAM" id="Phobius"/>
    </source>
</evidence>
<feature type="transmembrane region" description="Helical" evidence="2">
    <location>
        <begin position="404"/>
        <end position="424"/>
    </location>
</feature>
<dbReference type="SUPFAM" id="SSF53335">
    <property type="entry name" value="S-adenosyl-L-methionine-dependent methyltransferases"/>
    <property type="match status" value="1"/>
</dbReference>
<dbReference type="EMBL" id="UOFD01000031">
    <property type="protein sequence ID" value="VAW51435.1"/>
    <property type="molecule type" value="Genomic_DNA"/>
</dbReference>
<dbReference type="InterPro" id="IPR020846">
    <property type="entry name" value="MFS_dom"/>
</dbReference>
<name>A0A3B0W6A5_9ZZZZ</name>
<keyword evidence="2" id="KW-0812">Transmembrane</keyword>
<keyword evidence="1" id="KW-0620">Polyamine biosynthesis</keyword>
<feature type="transmembrane region" description="Helical" evidence="2">
    <location>
        <begin position="292"/>
        <end position="315"/>
    </location>
</feature>
<feature type="transmembrane region" description="Helical" evidence="2">
    <location>
        <begin position="431"/>
        <end position="447"/>
    </location>
</feature>
<dbReference type="InterPro" id="IPR029063">
    <property type="entry name" value="SAM-dependent_MTases_sf"/>
</dbReference>
<feature type="transmembrane region" description="Helical" evidence="2">
    <location>
        <begin position="260"/>
        <end position="285"/>
    </location>
</feature>
<dbReference type="GO" id="GO:0006596">
    <property type="term" value="P:polyamine biosynthetic process"/>
    <property type="evidence" value="ECO:0007669"/>
    <property type="project" value="UniProtKB-KW"/>
</dbReference>
<dbReference type="AlphaFoldDB" id="A0A3B0W6A5"/>
<evidence type="ECO:0000313" key="4">
    <source>
        <dbReference type="EMBL" id="VAW51435.1"/>
    </source>
</evidence>
<proteinExistence type="predicted"/>